<feature type="non-terminal residue" evidence="1">
    <location>
        <position position="83"/>
    </location>
</feature>
<comment type="caution">
    <text evidence="1">The sequence shown here is derived from an EMBL/GenBank/DDBJ whole genome shotgun (WGS) entry which is preliminary data.</text>
</comment>
<name>A0ABD0RH88_CIRMR</name>
<evidence type="ECO:0000313" key="1">
    <source>
        <dbReference type="EMBL" id="KAL0197202.1"/>
    </source>
</evidence>
<dbReference type="Proteomes" id="UP001529510">
    <property type="component" value="Unassembled WGS sequence"/>
</dbReference>
<accession>A0ABD0RH88</accession>
<dbReference type="AlphaFoldDB" id="A0ABD0RH88"/>
<keyword evidence="2" id="KW-1185">Reference proteome</keyword>
<reference evidence="1 2" key="1">
    <citation type="submission" date="2024-05" db="EMBL/GenBank/DDBJ databases">
        <title>Genome sequencing and assembly of Indian major carp, Cirrhinus mrigala (Hamilton, 1822).</title>
        <authorList>
            <person name="Mohindra V."/>
            <person name="Chowdhury L.M."/>
            <person name="Lal K."/>
            <person name="Jena J.K."/>
        </authorList>
    </citation>
    <scope>NUCLEOTIDE SEQUENCE [LARGE SCALE GENOMIC DNA]</scope>
    <source>
        <strain evidence="1">CM1030</strain>
        <tissue evidence="1">Blood</tissue>
    </source>
</reference>
<protein>
    <submittedName>
        <fullName evidence="1">Uncharacterized protein</fullName>
    </submittedName>
</protein>
<feature type="non-terminal residue" evidence="1">
    <location>
        <position position="1"/>
    </location>
</feature>
<dbReference type="EMBL" id="JAMKFB020000003">
    <property type="protein sequence ID" value="KAL0197202.1"/>
    <property type="molecule type" value="Genomic_DNA"/>
</dbReference>
<gene>
    <name evidence="1" type="ORF">M9458_005742</name>
</gene>
<sequence length="83" mass="9585">EERSNCLRLAMSNWKASRPRSPEPEPIRQSMKPQARECDLALCHRLNPLHIPNLLHLGRSWLSPVPAGRWKYNMLCLGVCVRV</sequence>
<organism evidence="1 2">
    <name type="scientific">Cirrhinus mrigala</name>
    <name type="common">Mrigala</name>
    <dbReference type="NCBI Taxonomy" id="683832"/>
    <lineage>
        <taxon>Eukaryota</taxon>
        <taxon>Metazoa</taxon>
        <taxon>Chordata</taxon>
        <taxon>Craniata</taxon>
        <taxon>Vertebrata</taxon>
        <taxon>Euteleostomi</taxon>
        <taxon>Actinopterygii</taxon>
        <taxon>Neopterygii</taxon>
        <taxon>Teleostei</taxon>
        <taxon>Ostariophysi</taxon>
        <taxon>Cypriniformes</taxon>
        <taxon>Cyprinidae</taxon>
        <taxon>Labeoninae</taxon>
        <taxon>Labeonini</taxon>
        <taxon>Cirrhinus</taxon>
    </lineage>
</organism>
<evidence type="ECO:0000313" key="2">
    <source>
        <dbReference type="Proteomes" id="UP001529510"/>
    </source>
</evidence>
<proteinExistence type="predicted"/>